<dbReference type="EMBL" id="BMPP01000018">
    <property type="protein sequence ID" value="GGK38044.1"/>
    <property type="molecule type" value="Genomic_DNA"/>
</dbReference>
<evidence type="ECO:0000313" key="2">
    <source>
        <dbReference type="Proteomes" id="UP000647587"/>
    </source>
</evidence>
<evidence type="ECO:0000313" key="1">
    <source>
        <dbReference type="EMBL" id="GGK38044.1"/>
    </source>
</evidence>
<comment type="caution">
    <text evidence="1">The sequence shown here is derived from an EMBL/GenBank/DDBJ whole genome shotgun (WGS) entry which is preliminary data.</text>
</comment>
<protein>
    <submittedName>
        <fullName evidence="1">Uncharacterized protein</fullName>
    </submittedName>
</protein>
<gene>
    <name evidence="1" type="ORF">GCM10008955_34940</name>
</gene>
<reference evidence="2" key="1">
    <citation type="journal article" date="2019" name="Int. J. Syst. Evol. Microbiol.">
        <title>The Global Catalogue of Microorganisms (GCM) 10K type strain sequencing project: providing services to taxonomists for standard genome sequencing and annotation.</title>
        <authorList>
            <consortium name="The Broad Institute Genomics Platform"/>
            <consortium name="The Broad Institute Genome Sequencing Center for Infectious Disease"/>
            <person name="Wu L."/>
            <person name="Ma J."/>
        </authorList>
    </citation>
    <scope>NUCLEOTIDE SEQUENCE [LARGE SCALE GENOMIC DNA]</scope>
    <source>
        <strain evidence="2">JCM 30331</strain>
    </source>
</reference>
<accession>A0ABQ2F3V4</accession>
<name>A0ABQ2F3V4_9DEIO</name>
<sequence length="131" mass="14793">MTLPAHVRYGAARSGAKRRHAEQRRRDAAQAQVLEATERAYKAFARRMTTTLALFAQARLLGRLQALRIVASELDWVDLTVEISALLTRLLRTLQGQRSEDDEAKVARRTRPRITRPQVHAGVEPHTPASF</sequence>
<dbReference type="Proteomes" id="UP000647587">
    <property type="component" value="Unassembled WGS sequence"/>
</dbReference>
<proteinExistence type="predicted"/>
<organism evidence="1 2">
    <name type="scientific">Deinococcus malanensis</name>
    <dbReference type="NCBI Taxonomy" id="1706855"/>
    <lineage>
        <taxon>Bacteria</taxon>
        <taxon>Thermotogati</taxon>
        <taxon>Deinococcota</taxon>
        <taxon>Deinococci</taxon>
        <taxon>Deinococcales</taxon>
        <taxon>Deinococcaceae</taxon>
        <taxon>Deinococcus</taxon>
    </lineage>
</organism>
<dbReference type="RefSeq" id="WP_189011077.1">
    <property type="nucleotide sequence ID" value="NZ_BMPP01000018.1"/>
</dbReference>
<keyword evidence="2" id="KW-1185">Reference proteome</keyword>